<dbReference type="EMBL" id="BJYR01000014">
    <property type="protein sequence ID" value="GEO00353.1"/>
    <property type="molecule type" value="Genomic_DNA"/>
</dbReference>
<dbReference type="RefSeq" id="WP_147159673.1">
    <property type="nucleotide sequence ID" value="NZ_BJYR01000014.1"/>
</dbReference>
<dbReference type="AlphaFoldDB" id="A0A512AKY4"/>
<evidence type="ECO:0000313" key="2">
    <source>
        <dbReference type="Proteomes" id="UP000321464"/>
    </source>
</evidence>
<proteinExistence type="predicted"/>
<name>A0A512AKY4_9SPHN</name>
<organism evidence="1 2">
    <name type="scientific">Novosphingobium sediminis</name>
    <dbReference type="NCBI Taxonomy" id="707214"/>
    <lineage>
        <taxon>Bacteria</taxon>
        <taxon>Pseudomonadati</taxon>
        <taxon>Pseudomonadota</taxon>
        <taxon>Alphaproteobacteria</taxon>
        <taxon>Sphingomonadales</taxon>
        <taxon>Sphingomonadaceae</taxon>
        <taxon>Novosphingobium</taxon>
    </lineage>
</organism>
<dbReference type="Proteomes" id="UP000321464">
    <property type="component" value="Unassembled WGS sequence"/>
</dbReference>
<sequence length="217" mass="23235">MLSLALFLAALQAELAPPPPVPCADKGGLLPGTGLCRADALARLPRGAWAPPQGCDVTAQEAQLTGGRWLLYAAQRCGEKTARLTVTPQQGGALVLRYAETARNTELMGRKALTIVESNPAHLAVYTLASAGLPQPQTQRCALRTPRGEGYPYDAFVYDLAASESRVTAALDLPCGPFGRSAWPDTYWRLFSGIGVYFQSAGDRPEFDPESLTVFKP</sequence>
<gene>
    <name evidence="1" type="ORF">NSE01_21850</name>
</gene>
<protein>
    <submittedName>
        <fullName evidence="1">Uncharacterized protein</fullName>
    </submittedName>
</protein>
<reference evidence="1 2" key="1">
    <citation type="submission" date="2019-07" db="EMBL/GenBank/DDBJ databases">
        <title>Whole genome shotgun sequence of Novosphingobium sediminis NBRC 106119.</title>
        <authorList>
            <person name="Hosoyama A."/>
            <person name="Uohara A."/>
            <person name="Ohji S."/>
            <person name="Ichikawa N."/>
        </authorList>
    </citation>
    <scope>NUCLEOTIDE SEQUENCE [LARGE SCALE GENOMIC DNA]</scope>
    <source>
        <strain evidence="1 2">NBRC 106119</strain>
    </source>
</reference>
<dbReference type="OrthoDB" id="7502475at2"/>
<comment type="caution">
    <text evidence="1">The sequence shown here is derived from an EMBL/GenBank/DDBJ whole genome shotgun (WGS) entry which is preliminary data.</text>
</comment>
<accession>A0A512AKY4</accession>
<keyword evidence="2" id="KW-1185">Reference proteome</keyword>
<evidence type="ECO:0000313" key="1">
    <source>
        <dbReference type="EMBL" id="GEO00353.1"/>
    </source>
</evidence>